<dbReference type="Pfam" id="PF24719">
    <property type="entry name" value="Imm33-like"/>
    <property type="match status" value="1"/>
</dbReference>
<comment type="caution">
    <text evidence="2">The sequence shown here is derived from an EMBL/GenBank/DDBJ whole genome shotgun (WGS) entry which is preliminary data.</text>
</comment>
<reference evidence="2 3" key="1">
    <citation type="journal article" date="2013" name="PLoS Pathog.">
        <title>Genomic analysis of the Kiwifruit pathogen Pseudomonas syringae pv. actinidiae provides insight into the origins of an emergent plant disease.</title>
        <authorList>
            <person name="McCann H.C."/>
            <person name="Rikkerink E.H."/>
            <person name="Bertels F."/>
            <person name="Fiers M."/>
            <person name="Lu A."/>
            <person name="Rees-George J."/>
            <person name="Andersen M.T."/>
            <person name="Gleave A.P."/>
            <person name="Haubold B."/>
            <person name="Wohlers M.W."/>
            <person name="Guttman D.S."/>
            <person name="Wang P.W."/>
            <person name="Straub C."/>
            <person name="Vanneste J.L."/>
            <person name="Rainey P.B."/>
            <person name="Templeton M.D."/>
        </authorList>
    </citation>
    <scope>NUCLEOTIDE SEQUENCE [LARGE SCALE GENOMIC DNA]</scope>
    <source>
        <strain evidence="2 3">ICMP 19096</strain>
    </source>
</reference>
<evidence type="ECO:0000313" key="2">
    <source>
        <dbReference type="EMBL" id="EPN39354.1"/>
    </source>
</evidence>
<protein>
    <recommendedName>
        <fullName evidence="1">Imm33-like domain-containing protein</fullName>
    </recommendedName>
</protein>
<evidence type="ECO:0000259" key="1">
    <source>
        <dbReference type="Pfam" id="PF24719"/>
    </source>
</evidence>
<dbReference type="AlphaFoldDB" id="A0A656JND5"/>
<accession>A0A656JND5</accession>
<proteinExistence type="predicted"/>
<dbReference type="InterPro" id="IPR056509">
    <property type="entry name" value="Imm33-like"/>
</dbReference>
<evidence type="ECO:0000313" key="3">
    <source>
        <dbReference type="Proteomes" id="UP000018849"/>
    </source>
</evidence>
<organism evidence="2 3">
    <name type="scientific">Pseudomonas syringae pv. actinidiae ICMP 19096</name>
    <dbReference type="NCBI Taxonomy" id="1194405"/>
    <lineage>
        <taxon>Bacteria</taxon>
        <taxon>Pseudomonadati</taxon>
        <taxon>Pseudomonadota</taxon>
        <taxon>Gammaproteobacteria</taxon>
        <taxon>Pseudomonadales</taxon>
        <taxon>Pseudomonadaceae</taxon>
        <taxon>Pseudomonas</taxon>
        <taxon>Pseudomonas syringae</taxon>
    </lineage>
</organism>
<feature type="domain" description="Imm33-like" evidence="1">
    <location>
        <begin position="105"/>
        <end position="203"/>
    </location>
</feature>
<dbReference type="Proteomes" id="UP000018849">
    <property type="component" value="Unassembled WGS sequence"/>
</dbReference>
<feature type="non-terminal residue" evidence="2">
    <location>
        <position position="229"/>
    </location>
</feature>
<gene>
    <name evidence="2" type="ORF">A245_37399</name>
</gene>
<dbReference type="EMBL" id="AOKF01003193">
    <property type="protein sequence ID" value="EPN39354.1"/>
    <property type="molecule type" value="Genomic_DNA"/>
</dbReference>
<sequence>MKINVFLNKFGLMLKTDGLLQKYGYEINVQAHDEDLEEYAIEFVETVFHYLETGHKISPNETLGYGSWITKMQLNDCQELLFFEKVPLTDDYVLGITTTLKMWAEQHALCAKLGVEYSVPLQDQLIVISDGVFEGDAVEGVRYPSPEHMSGWWITTDRYNGDTQTLKTVHAYHVAEHRPDLVKFLALPFGYRFHEASGDVWKDKNQEDYEALLPWNCCKRLMNPTFPAD</sequence>
<name>A0A656JND5_PSESF</name>